<feature type="domain" description="AMP-dependent synthetase/ligase" evidence="6">
    <location>
        <begin position="13"/>
        <end position="404"/>
    </location>
</feature>
<sequence>MSTERGLCGLAAEAAAAFGEAVAQRFPERGGWRERTFTELDHATSRVAGLLREGGVRRGDRVALLCRTRPEWTVCDLAIARLGAICVPVYPTGSRGQIRWILHDSGATAVLVETDGHLADIEALRDELPALELVLGIDATGSPLTEVINSGTGAADLGPVPEPAPDDPFTIVYTSGTSGTTGEPKGCVLTHHNVASVIGALREISEAAPGDVLFAYLPLAHLLTRMLQVYCLRTGATIAYSGGDIRAVAGELAEVAPTYLPSAPMLFEKIYSVVSGLAPDLGPTVELGLRARRGEQLDEAEARRFADAEEQLFGRVRAAFGGRLGHAITGSAPIAPEILEFFFACGVPVYEAYGMTESTAVLTSNTPDAWRVGTVGRAAPGVELAIAEDGEVLGRSAGVFAGYWNNPAATAESVVDGWLRTGDLGSLDADGFLTITGRKKDIVITSAGKNLSPAAIETDLRRTPWIAEAVLLGDRRPYPVALLALDQDRLPELTSETGVDPAAEGWSGDERLRALIAREVEAVNARYSPPERIRDFAIVPAPFSVAAGELTPTLKIRRDVVARRHAELVETLYPAPRRAT</sequence>
<dbReference type="PANTHER" id="PTHR43272:SF32">
    <property type="entry name" value="AMP-DEPENDENT SYNTHETASE_LIGASE DOMAIN-CONTAINING PROTEIN"/>
    <property type="match status" value="1"/>
</dbReference>
<keyword evidence="2" id="KW-0436">Ligase</keyword>
<accession>A0A1H8RKT1</accession>
<evidence type="ECO:0000256" key="2">
    <source>
        <dbReference type="ARBA" id="ARBA00022598"/>
    </source>
</evidence>
<evidence type="ECO:0000313" key="7">
    <source>
        <dbReference type="EMBL" id="SEO67010.1"/>
    </source>
</evidence>
<dbReference type="InterPro" id="IPR000873">
    <property type="entry name" value="AMP-dep_synth/lig_dom"/>
</dbReference>
<dbReference type="GO" id="GO:0004467">
    <property type="term" value="F:long-chain fatty acid-CoA ligase activity"/>
    <property type="evidence" value="ECO:0007669"/>
    <property type="project" value="TreeGrafter"/>
</dbReference>
<dbReference type="InterPro" id="IPR042099">
    <property type="entry name" value="ANL_N_sf"/>
</dbReference>
<evidence type="ECO:0000259" key="6">
    <source>
        <dbReference type="Pfam" id="PF00501"/>
    </source>
</evidence>
<dbReference type="STRING" id="394193.SAMN04489732_101840"/>
<comment type="similarity">
    <text evidence="1">Belongs to the ATP-dependent AMP-binding enzyme family.</text>
</comment>
<dbReference type="AlphaFoldDB" id="A0A1H8RKT1"/>
<evidence type="ECO:0000256" key="3">
    <source>
        <dbReference type="ARBA" id="ARBA00022832"/>
    </source>
</evidence>
<dbReference type="RefSeq" id="WP_091612514.1">
    <property type="nucleotide sequence ID" value="NZ_FOEF01000001.1"/>
</dbReference>
<dbReference type="Pfam" id="PF00501">
    <property type="entry name" value="AMP-binding"/>
    <property type="match status" value="1"/>
</dbReference>
<reference evidence="7 8" key="1">
    <citation type="submission" date="2016-10" db="EMBL/GenBank/DDBJ databases">
        <authorList>
            <person name="de Groot N.N."/>
        </authorList>
    </citation>
    <scope>NUCLEOTIDE SEQUENCE [LARGE SCALE GENOMIC DNA]</scope>
    <source>
        <strain evidence="7 8">DSM 44993</strain>
    </source>
</reference>
<dbReference type="OrthoDB" id="9803968at2"/>
<dbReference type="SUPFAM" id="SSF56801">
    <property type="entry name" value="Acetyl-CoA synthetase-like"/>
    <property type="match status" value="1"/>
</dbReference>
<dbReference type="GO" id="GO:0016020">
    <property type="term" value="C:membrane"/>
    <property type="evidence" value="ECO:0007669"/>
    <property type="project" value="TreeGrafter"/>
</dbReference>
<dbReference type="Pfam" id="PF23562">
    <property type="entry name" value="AMP-binding_C_3"/>
    <property type="match status" value="1"/>
</dbReference>
<dbReference type="PANTHER" id="PTHR43272">
    <property type="entry name" value="LONG-CHAIN-FATTY-ACID--COA LIGASE"/>
    <property type="match status" value="1"/>
</dbReference>
<proteinExistence type="inferred from homology"/>
<evidence type="ECO:0000256" key="1">
    <source>
        <dbReference type="ARBA" id="ARBA00006432"/>
    </source>
</evidence>
<keyword evidence="3" id="KW-0276">Fatty acid metabolism</keyword>
<protein>
    <recommendedName>
        <fullName evidence="5">Acyl-CoA synthetase</fullName>
    </recommendedName>
</protein>
<evidence type="ECO:0000256" key="4">
    <source>
        <dbReference type="ARBA" id="ARBA00023098"/>
    </source>
</evidence>
<dbReference type="CDD" id="cd05907">
    <property type="entry name" value="VL_LC_FACS_like"/>
    <property type="match status" value="1"/>
</dbReference>
<name>A0A1H8RKT1_9PSEU</name>
<dbReference type="EMBL" id="FOEF01000001">
    <property type="protein sequence ID" value="SEO67010.1"/>
    <property type="molecule type" value="Genomic_DNA"/>
</dbReference>
<evidence type="ECO:0000313" key="8">
    <source>
        <dbReference type="Proteomes" id="UP000198582"/>
    </source>
</evidence>
<dbReference type="Proteomes" id="UP000198582">
    <property type="component" value="Unassembled WGS sequence"/>
</dbReference>
<keyword evidence="4" id="KW-0443">Lipid metabolism</keyword>
<evidence type="ECO:0000256" key="5">
    <source>
        <dbReference type="ARBA" id="ARBA00032875"/>
    </source>
</evidence>
<dbReference type="Gene3D" id="3.40.50.12780">
    <property type="entry name" value="N-terminal domain of ligase-like"/>
    <property type="match status" value="1"/>
</dbReference>
<gene>
    <name evidence="7" type="ORF">SAMN04489732_101840</name>
</gene>
<keyword evidence="8" id="KW-1185">Reference proteome</keyword>
<organism evidence="7 8">
    <name type="scientific">Amycolatopsis saalfeldensis</name>
    <dbReference type="NCBI Taxonomy" id="394193"/>
    <lineage>
        <taxon>Bacteria</taxon>
        <taxon>Bacillati</taxon>
        <taxon>Actinomycetota</taxon>
        <taxon>Actinomycetes</taxon>
        <taxon>Pseudonocardiales</taxon>
        <taxon>Pseudonocardiaceae</taxon>
        <taxon>Amycolatopsis</taxon>
    </lineage>
</organism>